<comment type="subcellular location">
    <subcellularLocation>
        <location evidence="1">Membrane</location>
        <topology evidence="1">Multi-pass membrane protein</topology>
    </subcellularLocation>
</comment>
<reference evidence="7" key="1">
    <citation type="submission" date="2016-05" db="EMBL/GenBank/DDBJ databases">
        <title>Comparative genomics of biotechnologically important yeasts.</title>
        <authorList>
            <consortium name="DOE Joint Genome Institute"/>
            <person name="Riley R."/>
            <person name="Haridas S."/>
            <person name="Wolfe K.H."/>
            <person name="Lopes M.R."/>
            <person name="Hittinger C.T."/>
            <person name="Goker M."/>
            <person name="Salamov A."/>
            <person name="Wisecaver J."/>
            <person name="Long T.M."/>
            <person name="Aerts A.L."/>
            <person name="Barry K."/>
            <person name="Choi C."/>
            <person name="Clum A."/>
            <person name="Coughlan A.Y."/>
            <person name="Deshpande S."/>
            <person name="Douglass A.P."/>
            <person name="Hanson S.J."/>
            <person name="Klenk H.-P."/>
            <person name="Labutti K."/>
            <person name="Lapidus A."/>
            <person name="Lindquist E."/>
            <person name="Lipzen A."/>
            <person name="Meier-Kolthoff J.P."/>
            <person name="Ohm R.A."/>
            <person name="Otillar R.P."/>
            <person name="Pangilinan J."/>
            <person name="Peng Y."/>
            <person name="Rokas A."/>
            <person name="Rosa C.A."/>
            <person name="Scheuner C."/>
            <person name="Sibirny A.A."/>
            <person name="Slot J.C."/>
            <person name="Stielow J.B."/>
            <person name="Sun H."/>
            <person name="Kurtzman C.P."/>
            <person name="Blackwell M."/>
            <person name="Grigoriev I.V."/>
            <person name="Jeffries T.W."/>
        </authorList>
    </citation>
    <scope>NUCLEOTIDE SEQUENCE [LARGE SCALE GENOMIC DNA]</scope>
    <source>
        <strain evidence="7">NRRL Y-12698</strain>
    </source>
</reference>
<evidence type="ECO:0008006" key="8">
    <source>
        <dbReference type="Google" id="ProtNLM"/>
    </source>
</evidence>
<dbReference type="Pfam" id="PF01544">
    <property type="entry name" value="CorA"/>
    <property type="match status" value="1"/>
</dbReference>
<dbReference type="SUPFAM" id="SSF144083">
    <property type="entry name" value="Magnesium transport protein CorA, transmembrane region"/>
    <property type="match status" value="1"/>
</dbReference>
<sequence>MHQNLAAYEKIFSRAHANYLAQVQALSLNSNNRISEMLSKVTVLGTISVPLNVITGLFGMNVTIPGYQQGNLKWFGGIVGVMIAFIVFAYIGATFWLSKAGKTDDEDGLGAKSISKLSFKSRRLATKSIRSLPSRRFNRYE</sequence>
<evidence type="ECO:0000256" key="4">
    <source>
        <dbReference type="ARBA" id="ARBA00023136"/>
    </source>
</evidence>
<dbReference type="STRING" id="984486.A0A1E3QZZ9"/>
<gene>
    <name evidence="6" type="ORF">BABINDRAFT_74876</name>
</gene>
<evidence type="ECO:0000256" key="3">
    <source>
        <dbReference type="ARBA" id="ARBA00022989"/>
    </source>
</evidence>
<dbReference type="InterPro" id="IPR045863">
    <property type="entry name" value="CorA_TM1_TM2"/>
</dbReference>
<dbReference type="GeneID" id="30150489"/>
<dbReference type="InterPro" id="IPR002523">
    <property type="entry name" value="MgTranspt_CorA/ZnTranspt_ZntB"/>
</dbReference>
<dbReference type="PANTHER" id="PTHR21535">
    <property type="entry name" value="MAGNESIUM AND COBALT TRANSPORT PROTEIN/MITOCHONDRIAL IMPORT INNER MEMBRANE TRANSLOCASE SUBUNIT TIM8"/>
    <property type="match status" value="1"/>
</dbReference>
<dbReference type="RefSeq" id="XP_018987995.1">
    <property type="nucleotide sequence ID" value="XM_019132636.1"/>
</dbReference>
<evidence type="ECO:0000313" key="6">
    <source>
        <dbReference type="EMBL" id="ODQ82667.1"/>
    </source>
</evidence>
<proteinExistence type="predicted"/>
<dbReference type="EMBL" id="KV454426">
    <property type="protein sequence ID" value="ODQ82667.1"/>
    <property type="molecule type" value="Genomic_DNA"/>
</dbReference>
<protein>
    <recommendedName>
        <fullName evidence="8">Magnesium transporter</fullName>
    </recommendedName>
</protein>
<dbReference type="OrthoDB" id="29879at2759"/>
<keyword evidence="2 5" id="KW-0812">Transmembrane</keyword>
<feature type="transmembrane region" description="Helical" evidence="5">
    <location>
        <begin position="74"/>
        <end position="97"/>
    </location>
</feature>
<dbReference type="GO" id="GO:0015095">
    <property type="term" value="F:magnesium ion transmembrane transporter activity"/>
    <property type="evidence" value="ECO:0007669"/>
    <property type="project" value="TreeGrafter"/>
</dbReference>
<evidence type="ECO:0000256" key="1">
    <source>
        <dbReference type="ARBA" id="ARBA00004141"/>
    </source>
</evidence>
<keyword evidence="3 5" id="KW-1133">Transmembrane helix</keyword>
<organism evidence="6 7">
    <name type="scientific">Babjeviella inositovora NRRL Y-12698</name>
    <dbReference type="NCBI Taxonomy" id="984486"/>
    <lineage>
        <taxon>Eukaryota</taxon>
        <taxon>Fungi</taxon>
        <taxon>Dikarya</taxon>
        <taxon>Ascomycota</taxon>
        <taxon>Saccharomycotina</taxon>
        <taxon>Pichiomycetes</taxon>
        <taxon>Serinales incertae sedis</taxon>
        <taxon>Babjeviella</taxon>
    </lineage>
</organism>
<dbReference type="AlphaFoldDB" id="A0A1E3QZZ9"/>
<dbReference type="Gene3D" id="1.20.58.340">
    <property type="entry name" value="Magnesium transport protein CorA, transmembrane region"/>
    <property type="match status" value="1"/>
</dbReference>
<dbReference type="Proteomes" id="UP000094336">
    <property type="component" value="Unassembled WGS sequence"/>
</dbReference>
<feature type="transmembrane region" description="Helical" evidence="5">
    <location>
        <begin position="41"/>
        <end position="62"/>
    </location>
</feature>
<name>A0A1E3QZZ9_9ASCO</name>
<keyword evidence="4 5" id="KW-0472">Membrane</keyword>
<keyword evidence="7" id="KW-1185">Reference proteome</keyword>
<evidence type="ECO:0000256" key="5">
    <source>
        <dbReference type="SAM" id="Phobius"/>
    </source>
</evidence>
<evidence type="ECO:0000256" key="2">
    <source>
        <dbReference type="ARBA" id="ARBA00022692"/>
    </source>
</evidence>
<dbReference type="PANTHER" id="PTHR21535:SF55">
    <property type="entry name" value="MAGNESIUM TRANSPORTER ALR1-RELATED"/>
    <property type="match status" value="1"/>
</dbReference>
<dbReference type="GO" id="GO:0005886">
    <property type="term" value="C:plasma membrane"/>
    <property type="evidence" value="ECO:0007669"/>
    <property type="project" value="TreeGrafter"/>
</dbReference>
<dbReference type="GO" id="GO:0010961">
    <property type="term" value="P:intracellular magnesium ion homeostasis"/>
    <property type="evidence" value="ECO:0007669"/>
    <property type="project" value="TreeGrafter"/>
</dbReference>
<evidence type="ECO:0000313" key="7">
    <source>
        <dbReference type="Proteomes" id="UP000094336"/>
    </source>
</evidence>
<accession>A0A1E3QZZ9</accession>